<organism evidence="1 2">
    <name type="scientific">Clostridium yunnanense</name>
    <dbReference type="NCBI Taxonomy" id="2800325"/>
    <lineage>
        <taxon>Bacteria</taxon>
        <taxon>Bacillati</taxon>
        <taxon>Bacillota</taxon>
        <taxon>Clostridia</taxon>
        <taxon>Eubacteriales</taxon>
        <taxon>Clostridiaceae</taxon>
        <taxon>Clostridium</taxon>
    </lineage>
</organism>
<evidence type="ECO:0000313" key="1">
    <source>
        <dbReference type="EMBL" id="MBK1811293.1"/>
    </source>
</evidence>
<dbReference type="Gene3D" id="1.10.150.240">
    <property type="entry name" value="Putative phosphatase, domain 2"/>
    <property type="match status" value="1"/>
</dbReference>
<comment type="caution">
    <text evidence="1">The sequence shown here is derived from an EMBL/GenBank/DDBJ whole genome shotgun (WGS) entry which is preliminary data.</text>
</comment>
<dbReference type="InterPro" id="IPR023214">
    <property type="entry name" value="HAD_sf"/>
</dbReference>
<dbReference type="Proteomes" id="UP000596739">
    <property type="component" value="Unassembled WGS sequence"/>
</dbReference>
<dbReference type="InterPro" id="IPR023198">
    <property type="entry name" value="PGP-like_dom2"/>
</dbReference>
<dbReference type="SFLD" id="SFLDS00003">
    <property type="entry name" value="Haloacid_Dehalogenase"/>
    <property type="match status" value="1"/>
</dbReference>
<gene>
    <name evidence="1" type="ORF">JHL18_11715</name>
</gene>
<dbReference type="SFLD" id="SFLDG01129">
    <property type="entry name" value="C1.5:_HAD__Beta-PGM__Phosphata"/>
    <property type="match status" value="1"/>
</dbReference>
<sequence length="215" mass="24154">MKNGYIMFDLDGTLTDSKAGILNGIKFAISQYEIYTIETEKLISCIGSPLRSIFNNFFHLDDKATEKAIDRFHQYYSEIGLYENTIYDGVNNLLERICVNNRLIVATGKSVYYAEAILKHFGLYQYFDCISGSQSQKGITSKSQIINDAITRVHGINTSNSIMVGDRKHDIYAAREIGIKSIGVLYGYGSYKELSNVGADYLVAKVDDLFTILTE</sequence>
<proteinExistence type="predicted"/>
<dbReference type="InterPro" id="IPR041492">
    <property type="entry name" value="HAD_2"/>
</dbReference>
<dbReference type="SUPFAM" id="SSF56784">
    <property type="entry name" value="HAD-like"/>
    <property type="match status" value="1"/>
</dbReference>
<keyword evidence="2" id="KW-1185">Reference proteome</keyword>
<dbReference type="InterPro" id="IPR050155">
    <property type="entry name" value="HAD-like_hydrolase_sf"/>
</dbReference>
<evidence type="ECO:0000313" key="2">
    <source>
        <dbReference type="Proteomes" id="UP000596739"/>
    </source>
</evidence>
<protein>
    <submittedName>
        <fullName evidence="1">HAD hydrolase-like protein</fullName>
    </submittedName>
</protein>
<name>A0ABS1EPR2_9CLOT</name>
<dbReference type="Gene3D" id="3.40.50.1000">
    <property type="entry name" value="HAD superfamily/HAD-like"/>
    <property type="match status" value="1"/>
</dbReference>
<dbReference type="Pfam" id="PF13419">
    <property type="entry name" value="HAD_2"/>
    <property type="match status" value="1"/>
</dbReference>
<dbReference type="PANTHER" id="PTHR43434:SF20">
    <property type="entry name" value="5'-NUCLEOTIDASE"/>
    <property type="match status" value="1"/>
</dbReference>
<dbReference type="InterPro" id="IPR036412">
    <property type="entry name" value="HAD-like_sf"/>
</dbReference>
<dbReference type="RefSeq" id="WP_200269360.1">
    <property type="nucleotide sequence ID" value="NZ_JAENHN010000037.1"/>
</dbReference>
<accession>A0ABS1EPR2</accession>
<reference evidence="2" key="1">
    <citation type="submission" date="2021-01" db="EMBL/GenBank/DDBJ databases">
        <title>Genome public.</title>
        <authorList>
            <person name="Liu C."/>
            <person name="Sun Q."/>
        </authorList>
    </citation>
    <scope>NUCLEOTIDE SEQUENCE [LARGE SCALE GENOMIC DNA]</scope>
    <source>
        <strain evidence="2">YIM B02505</strain>
    </source>
</reference>
<dbReference type="PANTHER" id="PTHR43434">
    <property type="entry name" value="PHOSPHOGLYCOLATE PHOSPHATASE"/>
    <property type="match status" value="1"/>
</dbReference>
<dbReference type="EMBL" id="JAENHN010000037">
    <property type="protein sequence ID" value="MBK1811293.1"/>
    <property type="molecule type" value="Genomic_DNA"/>
</dbReference>